<dbReference type="EMBL" id="LPUY01000128">
    <property type="protein sequence ID" value="KUP91042.1"/>
    <property type="molecule type" value="Genomic_DNA"/>
</dbReference>
<proteinExistence type="predicted"/>
<comment type="caution">
    <text evidence="1">The sequence shown here is derived from an EMBL/GenBank/DDBJ whole genome shotgun (WGS) entry which is preliminary data.</text>
</comment>
<reference evidence="1 2" key="1">
    <citation type="submission" date="2015-12" db="EMBL/GenBank/DDBJ databases">
        <title>Genome sequence of the marine Rhodobacteraceae strain O3.65, Candidatus Tritonibacter horizontis.</title>
        <authorList>
            <person name="Poehlein A."/>
            <person name="Giebel H.A."/>
            <person name="Voget S."/>
            <person name="Brinkhoff T."/>
        </authorList>
    </citation>
    <scope>NUCLEOTIDE SEQUENCE [LARGE SCALE GENOMIC DNA]</scope>
    <source>
        <strain evidence="1 2">O3.65</strain>
    </source>
</reference>
<dbReference type="RefSeq" id="WP_068248343.1">
    <property type="nucleotide sequence ID" value="NZ_LPUY01000128.1"/>
</dbReference>
<dbReference type="Proteomes" id="UP000068382">
    <property type="component" value="Unassembled WGS sequence"/>
</dbReference>
<keyword evidence="2" id="KW-1185">Reference proteome</keyword>
<name>A0A132BSQ5_9RHOB</name>
<evidence type="ECO:0000313" key="2">
    <source>
        <dbReference type="Proteomes" id="UP000068382"/>
    </source>
</evidence>
<dbReference type="OrthoDB" id="7838691at2"/>
<sequence>MRSTLNAKSAALAEEPKGTLFLLKRYGHQPIYGIKLSEPLDQPNDKPTVLLLNPDFGREGEANWHRIFQWEADEWCISFGTDWILQPDFAASSLSEMNDPQQEACLTIGPQGIHFRAAPGDGFRVSYRHFIHVDTLDPVKDLGNAAFHLNGYRIFLNREDWDNGRSPIFQHGV</sequence>
<accession>A0A132BSQ5</accession>
<organism evidence="1 2">
    <name type="scientific">Tritonibacter horizontis</name>
    <dbReference type="NCBI Taxonomy" id="1768241"/>
    <lineage>
        <taxon>Bacteria</taxon>
        <taxon>Pseudomonadati</taxon>
        <taxon>Pseudomonadota</taxon>
        <taxon>Alphaproteobacteria</taxon>
        <taxon>Rhodobacterales</taxon>
        <taxon>Paracoccaceae</taxon>
        <taxon>Tritonibacter</taxon>
    </lineage>
</organism>
<dbReference type="AlphaFoldDB" id="A0A132BSQ5"/>
<gene>
    <name evidence="1" type="ORF">TRIHO_41590</name>
</gene>
<protein>
    <submittedName>
        <fullName evidence="1">Uncharacterized protein</fullName>
    </submittedName>
</protein>
<evidence type="ECO:0000313" key="1">
    <source>
        <dbReference type="EMBL" id="KUP91042.1"/>
    </source>
</evidence>